<feature type="chain" id="PRO_5018554906" evidence="1">
    <location>
        <begin position="21"/>
        <end position="215"/>
    </location>
</feature>
<evidence type="ECO:0000313" key="3">
    <source>
        <dbReference type="Proteomes" id="UP000257200"/>
    </source>
</evidence>
<dbReference type="InParanoid" id="A0A3Q1F322"/>
<sequence>MHDISCLFLVFGQLILSVHLKVSCEEPAAGRILKHSKCSVYCVKSITPVQTMMGVRALLTASALFLQLLLAVSSAVKPSTCRAVWIFKLPCSEPVNVLVKEVKAWSTKKCLDGQEKCMYQLINESPSHLEIQHTSPSTYKTTELTIDFSPPAAPSFCRMRSRASTTSLNTTSPNDFCLLYNLVEGSGLTEAEGYKEICNNAMCPAKETAKCDKGV</sequence>
<proteinExistence type="predicted"/>
<reference evidence="2" key="1">
    <citation type="submission" date="2025-08" db="UniProtKB">
        <authorList>
            <consortium name="Ensembl"/>
        </authorList>
    </citation>
    <scope>IDENTIFICATION</scope>
</reference>
<dbReference type="PANTHER" id="PTHR38564:SF2">
    <property type="entry name" value="WU:FC46H12 PRECURSOR"/>
    <property type="match status" value="1"/>
</dbReference>
<evidence type="ECO:0000313" key="2">
    <source>
        <dbReference type="Ensembl" id="ENSAPOP00000011208.1"/>
    </source>
</evidence>
<keyword evidence="3" id="KW-1185">Reference proteome</keyword>
<dbReference type="GeneTree" id="ENSGT00940000175258"/>
<protein>
    <submittedName>
        <fullName evidence="2">Uncharacterized LOC110949212</fullName>
    </submittedName>
</protein>
<name>A0A3Q1F322_9TELE</name>
<feature type="signal peptide" evidence="1">
    <location>
        <begin position="1"/>
        <end position="20"/>
    </location>
</feature>
<accession>A0A3Q1F322</accession>
<reference evidence="2" key="2">
    <citation type="submission" date="2025-09" db="UniProtKB">
        <authorList>
            <consortium name="Ensembl"/>
        </authorList>
    </citation>
    <scope>IDENTIFICATION</scope>
</reference>
<evidence type="ECO:0000256" key="1">
    <source>
        <dbReference type="SAM" id="SignalP"/>
    </source>
</evidence>
<dbReference type="Proteomes" id="UP000257200">
    <property type="component" value="Unplaced"/>
</dbReference>
<dbReference type="AlphaFoldDB" id="A0A3Q1F322"/>
<keyword evidence="1" id="KW-0732">Signal</keyword>
<dbReference type="Ensembl" id="ENSAPOT00000031521.1">
    <property type="protein sequence ID" value="ENSAPOP00000011208.1"/>
    <property type="gene ID" value="ENSAPOG00000013730.1"/>
</dbReference>
<dbReference type="PANTHER" id="PTHR38564">
    <property type="entry name" value="SI:CH73-250A16.5-RELATED"/>
    <property type="match status" value="1"/>
</dbReference>
<organism evidence="2 3">
    <name type="scientific">Acanthochromis polyacanthus</name>
    <name type="common">spiny chromis</name>
    <dbReference type="NCBI Taxonomy" id="80966"/>
    <lineage>
        <taxon>Eukaryota</taxon>
        <taxon>Metazoa</taxon>
        <taxon>Chordata</taxon>
        <taxon>Craniata</taxon>
        <taxon>Vertebrata</taxon>
        <taxon>Euteleostomi</taxon>
        <taxon>Actinopterygii</taxon>
        <taxon>Neopterygii</taxon>
        <taxon>Teleostei</taxon>
        <taxon>Neoteleostei</taxon>
        <taxon>Acanthomorphata</taxon>
        <taxon>Ovalentaria</taxon>
        <taxon>Pomacentridae</taxon>
        <taxon>Acanthochromis</taxon>
    </lineage>
</organism>